<name>A0A1A0HA34_9ASCO</name>
<keyword evidence="1" id="KW-0677">Repeat</keyword>
<dbReference type="EMBL" id="LXTC01000003">
    <property type="protein sequence ID" value="OBA20876.1"/>
    <property type="molecule type" value="Genomic_DNA"/>
</dbReference>
<keyword evidence="2" id="KW-0732">Signal</keyword>
<evidence type="ECO:0000256" key="2">
    <source>
        <dbReference type="SAM" id="SignalP"/>
    </source>
</evidence>
<organism evidence="3 4">
    <name type="scientific">Metschnikowia bicuspidata var. bicuspidata NRRL YB-4993</name>
    <dbReference type="NCBI Taxonomy" id="869754"/>
    <lineage>
        <taxon>Eukaryota</taxon>
        <taxon>Fungi</taxon>
        <taxon>Dikarya</taxon>
        <taxon>Ascomycota</taxon>
        <taxon>Saccharomycotina</taxon>
        <taxon>Pichiomycetes</taxon>
        <taxon>Metschnikowiaceae</taxon>
        <taxon>Metschnikowia</taxon>
    </lineage>
</organism>
<proteinExistence type="predicted"/>
<protein>
    <submittedName>
        <fullName evidence="3">Uncharacterized protein</fullName>
    </submittedName>
</protein>
<feature type="chain" id="PRO_5008291708" evidence="2">
    <location>
        <begin position="21"/>
        <end position="131"/>
    </location>
</feature>
<dbReference type="STRING" id="869754.A0A1A0HA34"/>
<evidence type="ECO:0000313" key="3">
    <source>
        <dbReference type="EMBL" id="OBA20876.1"/>
    </source>
</evidence>
<dbReference type="OrthoDB" id="392571at2759"/>
<feature type="signal peptide" evidence="2">
    <location>
        <begin position="1"/>
        <end position="20"/>
    </location>
</feature>
<dbReference type="Proteomes" id="UP000092555">
    <property type="component" value="Unassembled WGS sequence"/>
</dbReference>
<gene>
    <name evidence="3" type="ORF">METBIDRAFT_11486</name>
</gene>
<accession>A0A1A0HA34</accession>
<dbReference type="InterPro" id="IPR001313">
    <property type="entry name" value="Pumilio_RNA-bd_rpt"/>
</dbReference>
<dbReference type="Pfam" id="PF22493">
    <property type="entry name" value="PUF_NOP9"/>
    <property type="match status" value="1"/>
</dbReference>
<dbReference type="GO" id="GO:0003723">
    <property type="term" value="F:RNA binding"/>
    <property type="evidence" value="ECO:0007669"/>
    <property type="project" value="InterPro"/>
</dbReference>
<sequence>MVVLNVLLVIKWLEITLSKAFVEYLLSESVGSHFLEAIIKNDGARMKYIERLHKLSMKARVLKLAKRATTGACINKASMVKLKPGEISGLVSVSENQNIELCKSVIEASMSRFNYRRDNLVQQLFKKFALN</sequence>
<dbReference type="AlphaFoldDB" id="A0A1A0HA34"/>
<reference evidence="3 4" key="1">
    <citation type="submission" date="2016-05" db="EMBL/GenBank/DDBJ databases">
        <title>Comparative genomics of biotechnologically important yeasts.</title>
        <authorList>
            <consortium name="DOE Joint Genome Institute"/>
            <person name="Riley R."/>
            <person name="Haridas S."/>
            <person name="Wolfe K.H."/>
            <person name="Lopes M.R."/>
            <person name="Hittinger C.T."/>
            <person name="Goker M."/>
            <person name="Salamov A."/>
            <person name="Wisecaver J."/>
            <person name="Long T.M."/>
            <person name="Aerts A.L."/>
            <person name="Barry K."/>
            <person name="Choi C."/>
            <person name="Clum A."/>
            <person name="Coughlan A.Y."/>
            <person name="Deshpande S."/>
            <person name="Douglass A.P."/>
            <person name="Hanson S.J."/>
            <person name="Klenk H.-P."/>
            <person name="LaButti K."/>
            <person name="Lapidus A."/>
            <person name="Lindquist E."/>
            <person name="Lipzen A."/>
            <person name="Meier-kolthoff J.P."/>
            <person name="Ohm R.A."/>
            <person name="Otillar R.P."/>
            <person name="Pangilinan J."/>
            <person name="Peng Y."/>
            <person name="Rokas A."/>
            <person name="Rosa C.A."/>
            <person name="Scheuner C."/>
            <person name="Sibirny A.A."/>
            <person name="Slot J.C."/>
            <person name="Stielow J.B."/>
            <person name="Sun H."/>
            <person name="Kurtzman C.P."/>
            <person name="Blackwell M."/>
            <person name="Grigoriev I.V."/>
            <person name="Jeffries T.W."/>
        </authorList>
    </citation>
    <scope>NUCLEOTIDE SEQUENCE [LARGE SCALE GENOMIC DNA]</scope>
    <source>
        <strain evidence="3 4">NRRL YB-4993</strain>
    </source>
</reference>
<comment type="caution">
    <text evidence="3">The sequence shown here is derived from an EMBL/GenBank/DDBJ whole genome shotgun (WGS) entry which is preliminary data.</text>
</comment>
<dbReference type="RefSeq" id="XP_018711386.1">
    <property type="nucleotide sequence ID" value="XM_018854002.1"/>
</dbReference>
<keyword evidence="4" id="KW-1185">Reference proteome</keyword>
<evidence type="ECO:0000313" key="4">
    <source>
        <dbReference type="Proteomes" id="UP000092555"/>
    </source>
</evidence>
<dbReference type="GeneID" id="30026978"/>
<evidence type="ECO:0000256" key="1">
    <source>
        <dbReference type="ARBA" id="ARBA00022737"/>
    </source>
</evidence>